<gene>
    <name evidence="3" type="ORF">BDA99DRAFT_510909</name>
</gene>
<proteinExistence type="predicted"/>
<reference evidence="3" key="2">
    <citation type="submission" date="2023-02" db="EMBL/GenBank/DDBJ databases">
        <authorList>
            <consortium name="DOE Joint Genome Institute"/>
            <person name="Mondo S.J."/>
            <person name="Chang Y."/>
            <person name="Wang Y."/>
            <person name="Ahrendt S."/>
            <person name="Andreopoulos W."/>
            <person name="Barry K."/>
            <person name="Beard J."/>
            <person name="Benny G.L."/>
            <person name="Blankenship S."/>
            <person name="Bonito G."/>
            <person name="Cuomo C."/>
            <person name="Desiro A."/>
            <person name="Gervers K.A."/>
            <person name="Hundley H."/>
            <person name="Kuo A."/>
            <person name="LaButti K."/>
            <person name="Lang B.F."/>
            <person name="Lipzen A."/>
            <person name="O'Donnell K."/>
            <person name="Pangilinan J."/>
            <person name="Reynolds N."/>
            <person name="Sandor L."/>
            <person name="Smith M.W."/>
            <person name="Tsang A."/>
            <person name="Grigoriev I.V."/>
            <person name="Stajich J.E."/>
            <person name="Spatafora J.W."/>
        </authorList>
    </citation>
    <scope>NUCLEOTIDE SEQUENCE</scope>
    <source>
        <strain evidence="3">RSA 2281</strain>
    </source>
</reference>
<dbReference type="PANTHER" id="PTHR43830">
    <property type="entry name" value="PROTEIN PSP1"/>
    <property type="match status" value="1"/>
</dbReference>
<dbReference type="PANTHER" id="PTHR43830:SF3">
    <property type="entry name" value="PROTEIN PSP1"/>
    <property type="match status" value="1"/>
</dbReference>
<dbReference type="InterPro" id="IPR007557">
    <property type="entry name" value="PSP1_C"/>
</dbReference>
<dbReference type="PROSITE" id="PS51411">
    <property type="entry name" value="PSP1_C"/>
    <property type="match status" value="1"/>
</dbReference>
<organism evidence="3 4">
    <name type="scientific">Phascolomyces articulosus</name>
    <dbReference type="NCBI Taxonomy" id="60185"/>
    <lineage>
        <taxon>Eukaryota</taxon>
        <taxon>Fungi</taxon>
        <taxon>Fungi incertae sedis</taxon>
        <taxon>Mucoromycota</taxon>
        <taxon>Mucoromycotina</taxon>
        <taxon>Mucoromycetes</taxon>
        <taxon>Mucorales</taxon>
        <taxon>Lichtheimiaceae</taxon>
        <taxon>Phascolomyces</taxon>
    </lineage>
</organism>
<feature type="region of interest" description="Disordered" evidence="1">
    <location>
        <begin position="244"/>
        <end position="294"/>
    </location>
</feature>
<dbReference type="EMBL" id="JAIXMP010000014">
    <property type="protein sequence ID" value="KAI9262339.1"/>
    <property type="molecule type" value="Genomic_DNA"/>
</dbReference>
<feature type="region of interest" description="Disordered" evidence="1">
    <location>
        <begin position="116"/>
        <end position="138"/>
    </location>
</feature>
<dbReference type="InterPro" id="IPR047767">
    <property type="entry name" value="PSP1-like"/>
</dbReference>
<accession>A0AAD5PE16</accession>
<evidence type="ECO:0000259" key="2">
    <source>
        <dbReference type="PROSITE" id="PS51411"/>
    </source>
</evidence>
<name>A0AAD5PE16_9FUNG</name>
<dbReference type="GO" id="GO:0005737">
    <property type="term" value="C:cytoplasm"/>
    <property type="evidence" value="ECO:0007669"/>
    <property type="project" value="TreeGrafter"/>
</dbReference>
<feature type="compositionally biased region" description="Polar residues" evidence="1">
    <location>
        <begin position="13"/>
        <end position="28"/>
    </location>
</feature>
<dbReference type="Pfam" id="PF04468">
    <property type="entry name" value="PSP1"/>
    <property type="match status" value="1"/>
</dbReference>
<evidence type="ECO:0000256" key="1">
    <source>
        <dbReference type="SAM" id="MobiDB-lite"/>
    </source>
</evidence>
<comment type="caution">
    <text evidence="3">The sequence shown here is derived from an EMBL/GenBank/DDBJ whole genome shotgun (WGS) entry which is preliminary data.</text>
</comment>
<protein>
    <submittedName>
        <fullName evidence="3">PSP1 C-terminal conserved region-domain-containing protein</fullName>
    </submittedName>
</protein>
<dbReference type="AlphaFoldDB" id="A0AAD5PE16"/>
<dbReference type="NCBIfam" id="NF041131">
    <property type="entry name" value="RicT_YaaT_fam"/>
    <property type="match status" value="1"/>
</dbReference>
<evidence type="ECO:0000313" key="4">
    <source>
        <dbReference type="Proteomes" id="UP001209540"/>
    </source>
</evidence>
<feature type="region of interest" description="Disordered" evidence="1">
    <location>
        <begin position="160"/>
        <end position="187"/>
    </location>
</feature>
<reference evidence="3" key="1">
    <citation type="journal article" date="2022" name="IScience">
        <title>Evolution of zygomycete secretomes and the origins of terrestrial fungal ecologies.</title>
        <authorList>
            <person name="Chang Y."/>
            <person name="Wang Y."/>
            <person name="Mondo S."/>
            <person name="Ahrendt S."/>
            <person name="Andreopoulos W."/>
            <person name="Barry K."/>
            <person name="Beard J."/>
            <person name="Benny G.L."/>
            <person name="Blankenship S."/>
            <person name="Bonito G."/>
            <person name="Cuomo C."/>
            <person name="Desiro A."/>
            <person name="Gervers K.A."/>
            <person name="Hundley H."/>
            <person name="Kuo A."/>
            <person name="LaButti K."/>
            <person name="Lang B.F."/>
            <person name="Lipzen A."/>
            <person name="O'Donnell K."/>
            <person name="Pangilinan J."/>
            <person name="Reynolds N."/>
            <person name="Sandor L."/>
            <person name="Smith M.E."/>
            <person name="Tsang A."/>
            <person name="Grigoriev I.V."/>
            <person name="Stajich J.E."/>
            <person name="Spatafora J.W."/>
        </authorList>
    </citation>
    <scope>NUCLEOTIDE SEQUENCE</scope>
    <source>
        <strain evidence="3">RSA 2281</strain>
    </source>
</reference>
<evidence type="ECO:0000313" key="3">
    <source>
        <dbReference type="EMBL" id="KAI9262339.1"/>
    </source>
</evidence>
<sequence length="479" mass="53583">MAALLPSYILSDTGSESSLASSPTTPISESWLDDKASPSIDLDFIDLDDTTATTTMESNKKKSTDTTTIPLLLPSKATPLPLPHSSWTMTSPACTTLNTTSAATPPPPTTFWSSTIWNTTPSTSPPKTTTSPTQRRRQSMMHYHPQQDHNRTLLLHQHPSRRRQSDFMMGDGPRRFSTSSSGSSSDKKLWRTDDFLLEQPISSSRFPTPITTATTQQKNELSPELLQHIDDYFSPMGMMGINTMIRSSPSPPPPCSLSSSLSTTTTTLSSSPTSFHHPPTFPSSSAAATIGGDDTFHMGKGIPLHQLLPTTPIFMVELTQGTGKPEMFYMEKEKQEDNTEEDEKDMIHMDDLVIVEADRGHDLGKVVQMNMSVQDVLSDNNHGQTIRRLYRRATEAEIATLPAKTHDEAKALLVCQSKIREKGLPMQVVSAEYQWDRRKLTFHFVAEERVDFRELVRELFKLYKTRIWMCAAKHPHRTD</sequence>
<keyword evidence="4" id="KW-1185">Reference proteome</keyword>
<feature type="region of interest" description="Disordered" evidence="1">
    <location>
        <begin position="13"/>
        <end position="32"/>
    </location>
</feature>
<dbReference type="Proteomes" id="UP001209540">
    <property type="component" value="Unassembled WGS sequence"/>
</dbReference>
<feature type="compositionally biased region" description="Low complexity" evidence="1">
    <location>
        <begin position="116"/>
        <end position="133"/>
    </location>
</feature>
<feature type="domain" description="PSP1 C-terminal" evidence="2">
    <location>
        <begin position="387"/>
        <end position="472"/>
    </location>
</feature>
<feature type="compositionally biased region" description="Low complexity" evidence="1">
    <location>
        <begin position="256"/>
        <end position="285"/>
    </location>
</feature>